<sequence>MEDDDALKCVEIENHDEENEEQQILIPGLPNHLAHLCLSNLHPSLLYRVCKSWRRHIYTSSFPLFYCLYVVCSRSSSTATSTAYNKNNSTSTITTSNLEFFCLDPISSKWTRLPNPPTSDPPIHILRHHPSFISRSLSIQSLTVAERMILIAATTHKFLPALERPLGFDPSCNKWFFGPNLSTPRRWCGSSSVNGNVYVASGMGSAYHGDVARSLEKWDVKEKVDQWKWEKLKGLKDGRFCREFVDAIGYRGKLCMVNIKGRAVKQGTIYDVTKDEWKEMPKGMLEGWIGPSSATTTTTINDESEMYVVDETKGSLSKYVPETDQWEELIESCDDLKGAEQITVGRGRVCVICGRDRLIVVIDVSVTPVNVIRVVSTPPELEAIALHILPRISV</sequence>
<dbReference type="Proteomes" id="UP000694930">
    <property type="component" value="Chromosome 1"/>
</dbReference>
<proteinExistence type="predicted"/>
<keyword evidence="1" id="KW-1185">Reference proteome</keyword>
<reference evidence="2" key="2">
    <citation type="submission" date="2025-08" db="UniProtKB">
        <authorList>
            <consortium name="RefSeq"/>
        </authorList>
    </citation>
    <scope>IDENTIFICATION</scope>
</reference>
<gene>
    <name evidence="2" type="primary">LOC107014223</name>
</gene>
<reference evidence="1" key="1">
    <citation type="journal article" date="2014" name="Nat. Genet.">
        <title>The genome of the stress-tolerant wild tomato species Solanum pennellii.</title>
        <authorList>
            <person name="Bolger A."/>
            <person name="Scossa F."/>
            <person name="Bolger M.E."/>
            <person name="Lanz C."/>
            <person name="Maumus F."/>
            <person name="Tohge T."/>
            <person name="Quesneville H."/>
            <person name="Alseekh S."/>
            <person name="Sorensen I."/>
            <person name="Lichtenstein G."/>
            <person name="Fich E.A."/>
            <person name="Conte M."/>
            <person name="Keller H."/>
            <person name="Schneeberger K."/>
            <person name="Schwacke R."/>
            <person name="Ofner I."/>
            <person name="Vrebalov J."/>
            <person name="Xu Y."/>
            <person name="Osorio S."/>
            <person name="Aflitos S.A."/>
            <person name="Schijlen E."/>
            <person name="Jimenez-Gomez J.M."/>
            <person name="Ryngajllo M."/>
            <person name="Kimura S."/>
            <person name="Kumar R."/>
            <person name="Koenig D."/>
            <person name="Headland L.R."/>
            <person name="Maloof J.N."/>
            <person name="Sinha N."/>
            <person name="van Ham R.C."/>
            <person name="Lankhorst R.K."/>
            <person name="Mao L."/>
            <person name="Vogel A."/>
            <person name="Arsova B."/>
            <person name="Panstruga R."/>
            <person name="Fei Z."/>
            <person name="Rose J.K."/>
            <person name="Zamir D."/>
            <person name="Carrari F."/>
            <person name="Giovannoni J.J."/>
            <person name="Weigel D."/>
            <person name="Usadel B."/>
            <person name="Fernie A.R."/>
        </authorList>
    </citation>
    <scope>NUCLEOTIDE SEQUENCE [LARGE SCALE GENOMIC DNA]</scope>
    <source>
        <strain evidence="1">cv. LA0716</strain>
    </source>
</reference>
<dbReference type="GeneID" id="107014223"/>
<evidence type="ECO:0000313" key="1">
    <source>
        <dbReference type="Proteomes" id="UP000694930"/>
    </source>
</evidence>
<accession>A0ABM1GDG9</accession>
<name>A0ABM1GDG9_SOLPN</name>
<dbReference type="PANTHER" id="PTHR47590">
    <property type="entry name" value="F-BOX/KELCH-REPEAT PROTEIN SKIP25"/>
    <property type="match status" value="1"/>
</dbReference>
<dbReference type="Gene3D" id="2.120.10.80">
    <property type="entry name" value="Kelch-type beta propeller"/>
    <property type="match status" value="1"/>
</dbReference>
<dbReference type="SUPFAM" id="SSF117281">
    <property type="entry name" value="Kelch motif"/>
    <property type="match status" value="1"/>
</dbReference>
<dbReference type="RefSeq" id="XP_015069567.1">
    <property type="nucleotide sequence ID" value="XM_015214081.2"/>
</dbReference>
<dbReference type="PANTHER" id="PTHR47590:SF7">
    <property type="entry name" value="OS06G0711700 PROTEIN"/>
    <property type="match status" value="1"/>
</dbReference>
<evidence type="ECO:0000313" key="2">
    <source>
        <dbReference type="RefSeq" id="XP_015069567.1"/>
    </source>
</evidence>
<dbReference type="InterPro" id="IPR015915">
    <property type="entry name" value="Kelch-typ_b-propeller"/>
</dbReference>
<protein>
    <submittedName>
        <fullName evidence="2">F-box/kelch-repeat protein SKIP25-like</fullName>
    </submittedName>
</protein>
<organism evidence="1 2">
    <name type="scientific">Solanum pennellii</name>
    <name type="common">Tomato</name>
    <name type="synonym">Lycopersicon pennellii</name>
    <dbReference type="NCBI Taxonomy" id="28526"/>
    <lineage>
        <taxon>Eukaryota</taxon>
        <taxon>Viridiplantae</taxon>
        <taxon>Streptophyta</taxon>
        <taxon>Embryophyta</taxon>
        <taxon>Tracheophyta</taxon>
        <taxon>Spermatophyta</taxon>
        <taxon>Magnoliopsida</taxon>
        <taxon>eudicotyledons</taxon>
        <taxon>Gunneridae</taxon>
        <taxon>Pentapetalae</taxon>
        <taxon>asterids</taxon>
        <taxon>lamiids</taxon>
        <taxon>Solanales</taxon>
        <taxon>Solanaceae</taxon>
        <taxon>Solanoideae</taxon>
        <taxon>Solaneae</taxon>
        <taxon>Solanum</taxon>
        <taxon>Solanum subgen. Lycopersicon</taxon>
    </lineage>
</organism>